<proteinExistence type="predicted"/>
<comment type="caution">
    <text evidence="1">The sequence shown here is derived from an EMBL/GenBank/DDBJ whole genome shotgun (WGS) entry which is preliminary data.</text>
</comment>
<gene>
    <name evidence="1" type="ORF">S01H1_00098</name>
</gene>
<name>X0RNY1_9ZZZZ</name>
<reference evidence="1" key="1">
    <citation type="journal article" date="2014" name="Front. Microbiol.">
        <title>High frequency of phylogenetically diverse reductive dehalogenase-homologous genes in deep subseafloor sedimentary metagenomes.</title>
        <authorList>
            <person name="Kawai M."/>
            <person name="Futagami T."/>
            <person name="Toyoda A."/>
            <person name="Takaki Y."/>
            <person name="Nishi S."/>
            <person name="Hori S."/>
            <person name="Arai W."/>
            <person name="Tsubouchi T."/>
            <person name="Morono Y."/>
            <person name="Uchiyama I."/>
            <person name="Ito T."/>
            <person name="Fujiyama A."/>
            <person name="Inagaki F."/>
            <person name="Takami H."/>
        </authorList>
    </citation>
    <scope>NUCLEOTIDE SEQUENCE</scope>
    <source>
        <strain evidence="1">Expedition CK06-06</strain>
    </source>
</reference>
<organism evidence="1">
    <name type="scientific">marine sediment metagenome</name>
    <dbReference type="NCBI Taxonomy" id="412755"/>
    <lineage>
        <taxon>unclassified sequences</taxon>
        <taxon>metagenomes</taxon>
        <taxon>ecological metagenomes</taxon>
    </lineage>
</organism>
<dbReference type="AlphaFoldDB" id="X0RNY1"/>
<protein>
    <submittedName>
        <fullName evidence="1">Uncharacterized protein</fullName>
    </submittedName>
</protein>
<evidence type="ECO:0000313" key="1">
    <source>
        <dbReference type="EMBL" id="GAF70468.1"/>
    </source>
</evidence>
<dbReference type="EMBL" id="BARS01000027">
    <property type="protein sequence ID" value="GAF70468.1"/>
    <property type="molecule type" value="Genomic_DNA"/>
</dbReference>
<sequence length="66" mass="7599">MVSIYFFDCMCFKALRKYFKVKKTGEAGKIQSREMEKAIKRSRDISEAYLQGGKAVGDIVKSKKKK</sequence>
<accession>X0RNY1</accession>